<organism evidence="1 2">
    <name type="scientific">Capsicum annuum</name>
    <name type="common">Capsicum pepper</name>
    <dbReference type="NCBI Taxonomy" id="4072"/>
    <lineage>
        <taxon>Eukaryota</taxon>
        <taxon>Viridiplantae</taxon>
        <taxon>Streptophyta</taxon>
        <taxon>Embryophyta</taxon>
        <taxon>Tracheophyta</taxon>
        <taxon>Spermatophyta</taxon>
        <taxon>Magnoliopsida</taxon>
        <taxon>eudicotyledons</taxon>
        <taxon>Gunneridae</taxon>
        <taxon>Pentapetalae</taxon>
        <taxon>asterids</taxon>
        <taxon>lamiids</taxon>
        <taxon>Solanales</taxon>
        <taxon>Solanaceae</taxon>
        <taxon>Solanoideae</taxon>
        <taxon>Capsiceae</taxon>
        <taxon>Capsicum</taxon>
    </lineage>
</organism>
<evidence type="ECO:0000313" key="1">
    <source>
        <dbReference type="EMBL" id="PHT95973.1"/>
    </source>
</evidence>
<dbReference type="EMBL" id="AYRZ02000001">
    <property type="protein sequence ID" value="PHT95973.1"/>
    <property type="molecule type" value="Genomic_DNA"/>
</dbReference>
<protein>
    <recommendedName>
        <fullName evidence="3">FBD domain-containing protein</fullName>
    </recommendedName>
</protein>
<dbReference type="Gramene" id="PHT95973">
    <property type="protein sequence ID" value="PHT95973"/>
    <property type="gene ID" value="T459_03855"/>
</dbReference>
<evidence type="ECO:0000313" key="2">
    <source>
        <dbReference type="Proteomes" id="UP000222542"/>
    </source>
</evidence>
<dbReference type="AlphaFoldDB" id="A0A2G3APA0"/>
<dbReference type="PANTHER" id="PTHR34145:SF28">
    <property type="entry name" value="F-BOX DOMAIN-CONTAINING PROTEIN"/>
    <property type="match status" value="1"/>
</dbReference>
<dbReference type="Proteomes" id="UP000222542">
    <property type="component" value="Unassembled WGS sequence"/>
</dbReference>
<sequence length="431" mass="48736">MGGCRKLWGGGDEYEKKRPAFDFQSPELETIPVKISKIRHMLHLLTSTRRCIKAEDFSGVKSCKSQKAKGHFCEVSDDNGKVDRNVGFKKRSINKISKNQDLLGEATGSTKGGEKVVCAKSDVYEFGTTIRDAVRTTILSTRWKYLFASTQLRKQPPFEFRCFDMLTVVSRSCCSSCQEKDKFMNALYQFLRHYAGCRVARVQMVSCFVREFPSAFTHWFQSLSRIRVESLHLSFECIFKDLSQLLTFSLEVLSQSSSLEHLILQGCVVLSSPKVCLNSLATLTLSGVVLTSGHLEVMVVVIWECAGGKGIDLHAAHLRMLECKINNNVIKLPVTREIRRRRSPSPTRHTELKQVTYGGFNGLDTEMEFVLYILRCAVALEQMFLSPGYKNDFSLEQESVLNLSFNEEKRNLIQQQLHGQAISGKATVIIQ</sequence>
<dbReference type="InterPro" id="IPR053772">
    <property type="entry name" value="At1g61320/At1g61330-like"/>
</dbReference>
<dbReference type="PANTHER" id="PTHR34145">
    <property type="entry name" value="OS02G0105600 PROTEIN"/>
    <property type="match status" value="1"/>
</dbReference>
<proteinExistence type="predicted"/>
<name>A0A2G3APA0_CAPAN</name>
<accession>A0A2G3APA0</accession>
<reference evidence="1 2" key="2">
    <citation type="journal article" date="2017" name="Genome Biol.">
        <title>New reference genome sequences of hot pepper reveal the massive evolution of plant disease-resistance genes by retroduplication.</title>
        <authorList>
            <person name="Kim S."/>
            <person name="Park J."/>
            <person name="Yeom S.I."/>
            <person name="Kim Y.M."/>
            <person name="Seo E."/>
            <person name="Kim K.T."/>
            <person name="Kim M.S."/>
            <person name="Lee J.M."/>
            <person name="Cheong K."/>
            <person name="Shin H.S."/>
            <person name="Kim S.B."/>
            <person name="Han K."/>
            <person name="Lee J."/>
            <person name="Park M."/>
            <person name="Lee H.A."/>
            <person name="Lee H.Y."/>
            <person name="Lee Y."/>
            <person name="Oh S."/>
            <person name="Lee J.H."/>
            <person name="Choi E."/>
            <person name="Choi E."/>
            <person name="Lee S.E."/>
            <person name="Jeon J."/>
            <person name="Kim H."/>
            <person name="Choi G."/>
            <person name="Song H."/>
            <person name="Lee J."/>
            <person name="Lee S.C."/>
            <person name="Kwon J.K."/>
            <person name="Lee H.Y."/>
            <person name="Koo N."/>
            <person name="Hong Y."/>
            <person name="Kim R.W."/>
            <person name="Kang W.H."/>
            <person name="Huh J.H."/>
            <person name="Kang B.C."/>
            <person name="Yang T.J."/>
            <person name="Lee Y.H."/>
            <person name="Bennetzen J.L."/>
            <person name="Choi D."/>
        </authorList>
    </citation>
    <scope>NUCLEOTIDE SEQUENCE [LARGE SCALE GENOMIC DNA]</scope>
    <source>
        <strain evidence="2">cv. CM334</strain>
    </source>
</reference>
<dbReference type="STRING" id="4072.A0A2G3APA0"/>
<evidence type="ECO:0008006" key="3">
    <source>
        <dbReference type="Google" id="ProtNLM"/>
    </source>
</evidence>
<keyword evidence="2" id="KW-1185">Reference proteome</keyword>
<comment type="caution">
    <text evidence="1">The sequence shown here is derived from an EMBL/GenBank/DDBJ whole genome shotgun (WGS) entry which is preliminary data.</text>
</comment>
<reference evidence="1 2" key="1">
    <citation type="journal article" date="2014" name="Nat. Genet.">
        <title>Genome sequence of the hot pepper provides insights into the evolution of pungency in Capsicum species.</title>
        <authorList>
            <person name="Kim S."/>
            <person name="Park M."/>
            <person name="Yeom S.I."/>
            <person name="Kim Y.M."/>
            <person name="Lee J.M."/>
            <person name="Lee H.A."/>
            <person name="Seo E."/>
            <person name="Choi J."/>
            <person name="Cheong K."/>
            <person name="Kim K.T."/>
            <person name="Jung K."/>
            <person name="Lee G.W."/>
            <person name="Oh S.K."/>
            <person name="Bae C."/>
            <person name="Kim S.B."/>
            <person name="Lee H.Y."/>
            <person name="Kim S.Y."/>
            <person name="Kim M.S."/>
            <person name="Kang B.C."/>
            <person name="Jo Y.D."/>
            <person name="Yang H.B."/>
            <person name="Jeong H.J."/>
            <person name="Kang W.H."/>
            <person name="Kwon J.K."/>
            <person name="Shin C."/>
            <person name="Lim J.Y."/>
            <person name="Park J.H."/>
            <person name="Huh J.H."/>
            <person name="Kim J.S."/>
            <person name="Kim B.D."/>
            <person name="Cohen O."/>
            <person name="Paran I."/>
            <person name="Suh M.C."/>
            <person name="Lee S.B."/>
            <person name="Kim Y.K."/>
            <person name="Shin Y."/>
            <person name="Noh S.J."/>
            <person name="Park J."/>
            <person name="Seo Y.S."/>
            <person name="Kwon S.Y."/>
            <person name="Kim H.A."/>
            <person name="Park J.M."/>
            <person name="Kim H.J."/>
            <person name="Choi S.B."/>
            <person name="Bosland P.W."/>
            <person name="Reeves G."/>
            <person name="Jo S.H."/>
            <person name="Lee B.W."/>
            <person name="Cho H.T."/>
            <person name="Choi H.S."/>
            <person name="Lee M.S."/>
            <person name="Yu Y."/>
            <person name="Do Choi Y."/>
            <person name="Park B.S."/>
            <person name="van Deynze A."/>
            <person name="Ashrafi H."/>
            <person name="Hill T."/>
            <person name="Kim W.T."/>
            <person name="Pai H.S."/>
            <person name="Ahn H.K."/>
            <person name="Yeam I."/>
            <person name="Giovannoni J.J."/>
            <person name="Rose J.K."/>
            <person name="Sorensen I."/>
            <person name="Lee S.J."/>
            <person name="Kim R.W."/>
            <person name="Choi I.Y."/>
            <person name="Choi B.S."/>
            <person name="Lim J.S."/>
            <person name="Lee Y.H."/>
            <person name="Choi D."/>
        </authorList>
    </citation>
    <scope>NUCLEOTIDE SEQUENCE [LARGE SCALE GENOMIC DNA]</scope>
    <source>
        <strain evidence="2">cv. CM334</strain>
    </source>
</reference>
<gene>
    <name evidence="1" type="ORF">T459_03855</name>
</gene>